<dbReference type="Proteomes" id="UP000683925">
    <property type="component" value="Unassembled WGS sequence"/>
</dbReference>
<evidence type="ECO:0000313" key="2">
    <source>
        <dbReference type="Proteomes" id="UP000683925"/>
    </source>
</evidence>
<comment type="caution">
    <text evidence="1">The sequence shown here is derived from an EMBL/GenBank/DDBJ whole genome shotgun (WGS) entry which is preliminary data.</text>
</comment>
<protein>
    <submittedName>
        <fullName evidence="1">Uncharacterized protein</fullName>
    </submittedName>
</protein>
<dbReference type="AlphaFoldDB" id="A0A8S1V783"/>
<proteinExistence type="predicted"/>
<dbReference type="EMBL" id="CAJJDP010000059">
    <property type="protein sequence ID" value="CAD8172597.1"/>
    <property type="molecule type" value="Genomic_DNA"/>
</dbReference>
<name>A0A8S1V783_PAROT</name>
<organism evidence="1 2">
    <name type="scientific">Paramecium octaurelia</name>
    <dbReference type="NCBI Taxonomy" id="43137"/>
    <lineage>
        <taxon>Eukaryota</taxon>
        <taxon>Sar</taxon>
        <taxon>Alveolata</taxon>
        <taxon>Ciliophora</taxon>
        <taxon>Intramacronucleata</taxon>
        <taxon>Oligohymenophorea</taxon>
        <taxon>Peniculida</taxon>
        <taxon>Parameciidae</taxon>
        <taxon>Paramecium</taxon>
    </lineage>
</organism>
<sequence length="41" mass="4895">MRIGNKLLKETEQFQNQICQVLIQVLVYEKVRSIFKEIEQG</sequence>
<gene>
    <name evidence="1" type="ORF">POCTA_138.1.T0600196</name>
</gene>
<evidence type="ECO:0000313" key="1">
    <source>
        <dbReference type="EMBL" id="CAD8172597.1"/>
    </source>
</evidence>
<accession>A0A8S1V783</accession>
<keyword evidence="2" id="KW-1185">Reference proteome</keyword>
<reference evidence="1" key="1">
    <citation type="submission" date="2021-01" db="EMBL/GenBank/DDBJ databases">
        <authorList>
            <consortium name="Genoscope - CEA"/>
            <person name="William W."/>
        </authorList>
    </citation>
    <scope>NUCLEOTIDE SEQUENCE</scope>
</reference>